<feature type="disulfide bond" evidence="15">
    <location>
        <begin position="584"/>
        <end position="589"/>
    </location>
</feature>
<dbReference type="GO" id="GO:0030593">
    <property type="term" value="P:neutrophil chemotaxis"/>
    <property type="evidence" value="ECO:0007669"/>
    <property type="project" value="TreeGrafter"/>
</dbReference>
<evidence type="ECO:0000313" key="21">
    <source>
        <dbReference type="Proteomes" id="UP000261540"/>
    </source>
</evidence>
<dbReference type="SMART" id="SM01241">
    <property type="entry name" value="Integrin_b_cyt"/>
    <property type="match status" value="1"/>
</dbReference>
<feature type="disulfide bond" evidence="15">
    <location>
        <begin position="548"/>
        <end position="578"/>
    </location>
</feature>
<dbReference type="PROSITE" id="PS00243">
    <property type="entry name" value="I_EGF_1"/>
    <property type="match status" value="2"/>
</dbReference>
<feature type="disulfide bond" evidence="15">
    <location>
        <begin position="511"/>
        <end position="525"/>
    </location>
</feature>
<feature type="disulfide bond" evidence="15">
    <location>
        <begin position="437"/>
        <end position="441"/>
    </location>
</feature>
<dbReference type="Ensembl" id="ENSPKIT00000016712.1">
    <property type="protein sequence ID" value="ENSPKIP00000035775.1"/>
    <property type="gene ID" value="ENSPKIG00000014440.1"/>
</dbReference>
<evidence type="ECO:0000256" key="15">
    <source>
        <dbReference type="PIRSR" id="PIRSR002512-1"/>
    </source>
</evidence>
<dbReference type="Proteomes" id="UP000261540">
    <property type="component" value="Unplaced"/>
</dbReference>
<feature type="disulfide bond" evidence="15">
    <location>
        <begin position="616"/>
        <end position="680"/>
    </location>
</feature>
<dbReference type="SUPFAM" id="SSF53300">
    <property type="entry name" value="vWA-like"/>
    <property type="match status" value="1"/>
</dbReference>
<dbReference type="Gene3D" id="3.40.50.410">
    <property type="entry name" value="von Willebrand factor, type A domain"/>
    <property type="match status" value="1"/>
</dbReference>
<feature type="disulfide bond" evidence="15">
    <location>
        <begin position="553"/>
        <end position="562"/>
    </location>
</feature>
<keyword evidence="10" id="KW-1133">Transmembrane helix</keyword>
<dbReference type="Gene3D" id="2.10.25.10">
    <property type="entry name" value="Laminin"/>
    <property type="match status" value="3"/>
</dbReference>
<keyword evidence="3" id="KW-1003">Cell membrane</keyword>
<dbReference type="STRING" id="1676925.ENSPKIP00000035775"/>
<evidence type="ECO:0000256" key="14">
    <source>
        <dbReference type="ARBA" id="ARBA00023180"/>
    </source>
</evidence>
<feature type="disulfide bond" evidence="15">
    <location>
        <begin position="380"/>
        <end position="392"/>
    </location>
</feature>
<keyword evidence="14" id="KW-0325">Glycoprotein</keyword>
<feature type="disulfide bond" evidence="15">
    <location>
        <begin position="610"/>
        <end position="619"/>
    </location>
</feature>
<dbReference type="InterPro" id="IPR036465">
    <property type="entry name" value="vWFA_dom_sf"/>
</dbReference>
<dbReference type="InterPro" id="IPR002369">
    <property type="entry name" value="Integrin_bsu_VWA"/>
</dbReference>
<dbReference type="Pfam" id="PF23105">
    <property type="entry name" value="EGF_integrin"/>
    <property type="match status" value="1"/>
</dbReference>
<feature type="disulfide bond" evidence="15">
    <location>
        <begin position="504"/>
        <end position="509"/>
    </location>
</feature>
<keyword evidence="7" id="KW-0677">Repeat</keyword>
<keyword evidence="6" id="KW-0732">Signal</keyword>
<feature type="disulfide bond" evidence="15">
    <location>
        <begin position="591"/>
        <end position="600"/>
    </location>
</feature>
<feature type="disulfide bond" evidence="15">
    <location>
        <begin position="460"/>
        <end position="498"/>
    </location>
</feature>
<keyword evidence="4" id="KW-0245">EGF-like domain</keyword>
<dbReference type="GeneTree" id="ENSGT01150000286983"/>
<dbReference type="GO" id="GO:0007159">
    <property type="term" value="P:leukocyte cell-cell adhesion"/>
    <property type="evidence" value="ECO:0007669"/>
    <property type="project" value="TreeGrafter"/>
</dbReference>
<dbReference type="SUPFAM" id="SSF57196">
    <property type="entry name" value="EGF/Laminin"/>
    <property type="match status" value="1"/>
</dbReference>
<evidence type="ECO:0000256" key="10">
    <source>
        <dbReference type="ARBA" id="ARBA00022989"/>
    </source>
</evidence>
<dbReference type="PRINTS" id="PR01186">
    <property type="entry name" value="INTEGRINB"/>
</dbReference>
<dbReference type="InterPro" id="IPR057243">
    <property type="entry name" value="Integrin_I-EGF_CS"/>
</dbReference>
<protein>
    <recommendedName>
        <fullName evidence="16">Integrin beta</fullName>
    </recommendedName>
</protein>
<dbReference type="InterPro" id="IPR032695">
    <property type="entry name" value="Integrin_dom_sf"/>
</dbReference>
<dbReference type="GO" id="GO:0005178">
    <property type="term" value="F:integrin binding"/>
    <property type="evidence" value="ECO:0007669"/>
    <property type="project" value="TreeGrafter"/>
</dbReference>
<dbReference type="SMART" id="SM00187">
    <property type="entry name" value="INB"/>
    <property type="match status" value="1"/>
</dbReference>
<feature type="disulfide bond" evidence="15">
    <location>
        <begin position="506"/>
        <end position="540"/>
    </location>
</feature>
<feature type="disulfide bond" evidence="15">
    <location>
        <begin position="242"/>
        <end position="282"/>
    </location>
</feature>
<dbReference type="GO" id="GO:0007229">
    <property type="term" value="P:integrin-mediated signaling pathway"/>
    <property type="evidence" value="ECO:0007669"/>
    <property type="project" value="UniProtKB-KW"/>
</dbReference>
<dbReference type="SMART" id="SM01242">
    <property type="entry name" value="Integrin_B_tail"/>
    <property type="match status" value="1"/>
</dbReference>
<dbReference type="GO" id="GO:0005925">
    <property type="term" value="C:focal adhesion"/>
    <property type="evidence" value="ECO:0007669"/>
    <property type="project" value="TreeGrafter"/>
</dbReference>
<feature type="domain" description="Integrin beta subunit cytoplasmic" evidence="18">
    <location>
        <begin position="709"/>
        <end position="752"/>
    </location>
</feature>
<dbReference type="GO" id="GO:0001540">
    <property type="term" value="F:amyloid-beta binding"/>
    <property type="evidence" value="ECO:0007669"/>
    <property type="project" value="TreeGrafter"/>
</dbReference>
<feature type="disulfide bond" evidence="15">
    <location>
        <begin position="527"/>
        <end position="532"/>
    </location>
</feature>
<feature type="disulfide bond" evidence="15">
    <location>
        <begin position="586"/>
        <end position="631"/>
    </location>
</feature>
<dbReference type="SUPFAM" id="SSF103575">
    <property type="entry name" value="Plexin repeat"/>
    <property type="match status" value="1"/>
</dbReference>
<dbReference type="SUPFAM" id="SSF69687">
    <property type="entry name" value="Integrin beta tail domain"/>
    <property type="match status" value="1"/>
</dbReference>
<dbReference type="PIRSF" id="PIRSF002512">
    <property type="entry name" value="Integrin_B"/>
    <property type="match status" value="1"/>
</dbReference>
<comment type="similarity">
    <text evidence="2 16">Belongs to the integrin beta chain family.</text>
</comment>
<evidence type="ECO:0000256" key="7">
    <source>
        <dbReference type="ARBA" id="ARBA00022737"/>
    </source>
</evidence>
<name>A0A3B3SZD6_9TELE</name>
<dbReference type="GO" id="GO:0008305">
    <property type="term" value="C:integrin complex"/>
    <property type="evidence" value="ECO:0007669"/>
    <property type="project" value="TreeGrafter"/>
</dbReference>
<feature type="disulfide bond" evidence="15">
    <location>
        <begin position="476"/>
        <end position="490"/>
    </location>
</feature>
<dbReference type="FunFam" id="3.40.50.410:FF:000002">
    <property type="entry name" value="Integrin beta"/>
    <property type="match status" value="1"/>
</dbReference>
<keyword evidence="13 15" id="KW-1015">Disulfide bond</keyword>
<dbReference type="InterPro" id="IPR012896">
    <property type="entry name" value="Integrin_bsu_tail"/>
</dbReference>
<keyword evidence="5 16" id="KW-0812">Transmembrane</keyword>
<evidence type="ECO:0000256" key="13">
    <source>
        <dbReference type="ARBA" id="ARBA00023157"/>
    </source>
</evidence>
<keyword evidence="11 16" id="KW-0401">Integrin</keyword>
<evidence type="ECO:0000256" key="4">
    <source>
        <dbReference type="ARBA" id="ARBA00022536"/>
    </source>
</evidence>
<evidence type="ECO:0000256" key="6">
    <source>
        <dbReference type="ARBA" id="ARBA00022729"/>
    </source>
</evidence>
<dbReference type="GO" id="GO:0033627">
    <property type="term" value="P:cell adhesion mediated by integrin"/>
    <property type="evidence" value="ECO:0007669"/>
    <property type="project" value="TreeGrafter"/>
</dbReference>
<dbReference type="Pfam" id="PF08725">
    <property type="entry name" value="Integrin_b_cyt"/>
    <property type="match status" value="1"/>
</dbReference>
<evidence type="ECO:0000256" key="9">
    <source>
        <dbReference type="ARBA" id="ARBA00022889"/>
    </source>
</evidence>
<evidence type="ECO:0000256" key="16">
    <source>
        <dbReference type="RuleBase" id="RU000633"/>
    </source>
</evidence>
<dbReference type="AlphaFoldDB" id="A0A3B3SZD6"/>
<dbReference type="PROSITE" id="PS52047">
    <property type="entry name" value="I_EGF_2"/>
    <property type="match status" value="1"/>
</dbReference>
<dbReference type="Gene3D" id="2.60.40.1510">
    <property type="entry name" value="ntegrin, alpha v. Chain A, domain 3"/>
    <property type="match status" value="1"/>
</dbReference>
<sequence>MSLIPILRAALNLEYRICLRTPHRHTQSHNSVVCVFSPPAQSQESCVKTVVRSCAECIKSGPYCAWCKLLVKSTFIWPHCISCTYRPAAPHTNAFRIRLIFLDFPDQPWTFTFKFKRAEGYPVDLYYLMDLSYSMNDDLQNVKSLGKDLLKALRQITKQSRIGFGSFVDKVVLPYTSTNPKRVQKPCPDNERFCQPAFGYKHVLSMTDNEILFNKRVSEQAISGNLDVPEGGLDAIMQAAVCGDKIGWGNSTRLLVFTTDAGFHMAGDGKLAAILEPNDGRCHLDAKMLYSKSSEMDYPSVGQVMQKLVENNIQPIFAVTKDVEPRLKDIIPKSEVGVLTSDSSNVISLIQNAYRNLSSNVIVTHDDLPDHVTVMYTSNCPNGDLPSIRGTCDNVGIGKEVEFNVTVTAHKCLNEQSFLIGPLGFREKIRVNLTTRCECECDDRKDSNHQHCNSQGQVSCGTCSCNKGFVGQKCECKIGDKSEAELRQACMPVNGSMCSGQGECVCGVCHCSPGEDGRSIYGRFCECDDRSCPLSRGQPCGGRGRCSCGTCNCNPGYEGDACDCRKSDNRCRTGNKVCYGRGNCVCDVCNCTVGYTRPFCETCPGCPALCERVASCVECHMDERKGNCLVCQGVTYREEPDLKEQRLCKRRGTDGCQMIYSTKQLQGVEQYEVIFRNKECPEPPDLRLIIGGTFSGVALIGILLLLALKAFIHMRDLKEFRRFENEQKKSKWNNPLFKTATTTVQNPNFGGD</sequence>
<dbReference type="GO" id="GO:0007160">
    <property type="term" value="P:cell-matrix adhesion"/>
    <property type="evidence" value="ECO:0007669"/>
    <property type="project" value="TreeGrafter"/>
</dbReference>
<reference evidence="20" key="2">
    <citation type="submission" date="2025-09" db="UniProtKB">
        <authorList>
            <consortium name="Ensembl"/>
        </authorList>
    </citation>
    <scope>IDENTIFICATION</scope>
</reference>
<evidence type="ECO:0000313" key="20">
    <source>
        <dbReference type="Ensembl" id="ENSPKIP00000035775.1"/>
    </source>
</evidence>
<feature type="disulfide bond" evidence="15">
    <location>
        <begin position="465"/>
        <end position="474"/>
    </location>
</feature>
<evidence type="ECO:0000256" key="12">
    <source>
        <dbReference type="ARBA" id="ARBA00023136"/>
    </source>
</evidence>
<accession>A0A3B3SZD6</accession>
<reference evidence="20" key="1">
    <citation type="submission" date="2025-08" db="UniProtKB">
        <authorList>
            <consortium name="Ensembl"/>
        </authorList>
    </citation>
    <scope>IDENTIFICATION</scope>
</reference>
<feature type="disulfide bond" evidence="15">
    <location>
        <begin position="412"/>
        <end position="648"/>
    </location>
</feature>
<evidence type="ECO:0000256" key="11">
    <source>
        <dbReference type="ARBA" id="ARBA00023037"/>
    </source>
</evidence>
<feature type="disulfide bond" evidence="15">
    <location>
        <begin position="603"/>
        <end position="606"/>
    </location>
</feature>
<dbReference type="PANTHER" id="PTHR10082:SF15">
    <property type="entry name" value="INTEGRIN BETA-2"/>
    <property type="match status" value="1"/>
</dbReference>
<dbReference type="PANTHER" id="PTHR10082">
    <property type="entry name" value="INTEGRIN BETA SUBUNIT"/>
    <property type="match status" value="1"/>
</dbReference>
<keyword evidence="12" id="KW-0472">Membrane</keyword>
<keyword evidence="8" id="KW-0460">Magnesium</keyword>
<dbReference type="InterPro" id="IPR014836">
    <property type="entry name" value="Integrin_bsu_cyt_dom"/>
</dbReference>
<evidence type="ECO:0000259" key="17">
    <source>
        <dbReference type="SMART" id="SM00187"/>
    </source>
</evidence>
<feature type="disulfide bond" evidence="15">
    <location>
        <begin position="564"/>
        <end position="571"/>
    </location>
</feature>
<dbReference type="FunFam" id="2.10.25.10:FF:000036">
    <property type="entry name" value="Integrin beta"/>
    <property type="match status" value="1"/>
</dbReference>
<feature type="disulfide bond" evidence="15">
    <location>
        <begin position="546"/>
        <end position="551"/>
    </location>
</feature>
<evidence type="ECO:0000256" key="3">
    <source>
        <dbReference type="ARBA" id="ARBA00022475"/>
    </source>
</evidence>
<dbReference type="InterPro" id="IPR057073">
    <property type="entry name" value="EGF_integrin_2"/>
</dbReference>
<dbReference type="InterPro" id="IPR015812">
    <property type="entry name" value="Integrin_bsu"/>
</dbReference>
<dbReference type="GO" id="GO:0009986">
    <property type="term" value="C:cell surface"/>
    <property type="evidence" value="ECO:0007669"/>
    <property type="project" value="TreeGrafter"/>
</dbReference>
<dbReference type="Gene3D" id="1.20.5.100">
    <property type="entry name" value="Cytochrome c1, transmembrane anchor, C-terminal"/>
    <property type="match status" value="1"/>
</dbReference>
<evidence type="ECO:0000256" key="1">
    <source>
        <dbReference type="ARBA" id="ARBA00004251"/>
    </source>
</evidence>
<organism evidence="20 21">
    <name type="scientific">Paramormyrops kingsleyae</name>
    <dbReference type="NCBI Taxonomy" id="1676925"/>
    <lineage>
        <taxon>Eukaryota</taxon>
        <taxon>Metazoa</taxon>
        <taxon>Chordata</taxon>
        <taxon>Craniata</taxon>
        <taxon>Vertebrata</taxon>
        <taxon>Euteleostomi</taxon>
        <taxon>Actinopterygii</taxon>
        <taxon>Neopterygii</taxon>
        <taxon>Teleostei</taxon>
        <taxon>Osteoglossocephala</taxon>
        <taxon>Osteoglossomorpha</taxon>
        <taxon>Osteoglossiformes</taxon>
        <taxon>Mormyridae</taxon>
        <taxon>Paramormyrops</taxon>
    </lineage>
</organism>
<evidence type="ECO:0000259" key="19">
    <source>
        <dbReference type="SMART" id="SM01242"/>
    </source>
</evidence>
<dbReference type="InterPro" id="IPR036349">
    <property type="entry name" value="Integrin_bsu_tail_dom_sf"/>
</dbReference>
<keyword evidence="9 16" id="KW-0130">Cell adhesion</keyword>
<evidence type="ECO:0000259" key="18">
    <source>
        <dbReference type="SMART" id="SM01241"/>
    </source>
</evidence>
<feature type="disulfide bond" evidence="15">
    <location>
        <begin position="187"/>
        <end position="194"/>
    </location>
</feature>
<comment type="subcellular location">
    <subcellularLocation>
        <location evidence="1 16">Cell membrane</location>
        <topology evidence="1 16">Single-pass type I membrane protein</topology>
    </subcellularLocation>
</comment>
<proteinExistence type="inferred from homology"/>
<evidence type="ECO:0000256" key="2">
    <source>
        <dbReference type="ARBA" id="ARBA00007449"/>
    </source>
</evidence>
<feature type="domain" description="Integrin beta subunit tail" evidence="19">
    <location>
        <begin position="610"/>
        <end position="685"/>
    </location>
</feature>
<evidence type="ECO:0000256" key="8">
    <source>
        <dbReference type="ARBA" id="ARBA00022842"/>
    </source>
</evidence>
<keyword evidence="21" id="KW-1185">Reference proteome</keyword>
<dbReference type="SUPFAM" id="SSF69179">
    <property type="entry name" value="Integrin domains"/>
    <property type="match status" value="1"/>
</dbReference>
<evidence type="ECO:0000256" key="5">
    <source>
        <dbReference type="ARBA" id="ARBA00022692"/>
    </source>
</evidence>
<dbReference type="GO" id="GO:0019901">
    <property type="term" value="F:protein kinase binding"/>
    <property type="evidence" value="ECO:0007669"/>
    <property type="project" value="TreeGrafter"/>
</dbReference>
<dbReference type="Pfam" id="PF00362">
    <property type="entry name" value="Integrin_beta"/>
    <property type="match status" value="1"/>
</dbReference>
<feature type="domain" description="Integrin beta subunit VWA" evidence="17">
    <location>
        <begin position="53"/>
        <end position="439"/>
    </location>
</feature>